<dbReference type="InterPro" id="IPR001810">
    <property type="entry name" value="F-box_dom"/>
</dbReference>
<gene>
    <name evidence="2" type="ORF">GYMLUDRAFT_72694</name>
</gene>
<name>A0A0D0D0F9_9AGAR</name>
<accession>A0A0D0D0F9</accession>
<reference evidence="2 3" key="1">
    <citation type="submission" date="2014-04" db="EMBL/GenBank/DDBJ databases">
        <title>Evolutionary Origins and Diversification of the Mycorrhizal Mutualists.</title>
        <authorList>
            <consortium name="DOE Joint Genome Institute"/>
            <consortium name="Mycorrhizal Genomics Consortium"/>
            <person name="Kohler A."/>
            <person name="Kuo A."/>
            <person name="Nagy L.G."/>
            <person name="Floudas D."/>
            <person name="Copeland A."/>
            <person name="Barry K.W."/>
            <person name="Cichocki N."/>
            <person name="Veneault-Fourrey C."/>
            <person name="LaButti K."/>
            <person name="Lindquist E.A."/>
            <person name="Lipzen A."/>
            <person name="Lundell T."/>
            <person name="Morin E."/>
            <person name="Murat C."/>
            <person name="Riley R."/>
            <person name="Ohm R."/>
            <person name="Sun H."/>
            <person name="Tunlid A."/>
            <person name="Henrissat B."/>
            <person name="Grigoriev I.V."/>
            <person name="Hibbett D.S."/>
            <person name="Martin F."/>
        </authorList>
    </citation>
    <scope>NUCLEOTIDE SEQUENCE [LARGE SCALE GENOMIC DNA]</scope>
    <source>
        <strain evidence="2 3">FD-317 M1</strain>
    </source>
</reference>
<dbReference type="OrthoDB" id="2915574at2759"/>
<evidence type="ECO:0000313" key="3">
    <source>
        <dbReference type="Proteomes" id="UP000053593"/>
    </source>
</evidence>
<evidence type="ECO:0000259" key="1">
    <source>
        <dbReference type="Pfam" id="PF00646"/>
    </source>
</evidence>
<evidence type="ECO:0000313" key="2">
    <source>
        <dbReference type="EMBL" id="KIK62463.1"/>
    </source>
</evidence>
<dbReference type="Pfam" id="PF00646">
    <property type="entry name" value="F-box"/>
    <property type="match status" value="1"/>
</dbReference>
<dbReference type="CDD" id="cd09917">
    <property type="entry name" value="F-box_SF"/>
    <property type="match status" value="1"/>
</dbReference>
<dbReference type="SUPFAM" id="SSF81383">
    <property type="entry name" value="F-box domain"/>
    <property type="match status" value="1"/>
</dbReference>
<dbReference type="HOGENOM" id="CLU_700307_0_0_1"/>
<proteinExistence type="predicted"/>
<dbReference type="EMBL" id="KN834767">
    <property type="protein sequence ID" value="KIK62463.1"/>
    <property type="molecule type" value="Genomic_DNA"/>
</dbReference>
<protein>
    <recommendedName>
        <fullName evidence="1">F-box domain-containing protein</fullName>
    </recommendedName>
</protein>
<feature type="domain" description="F-box" evidence="1">
    <location>
        <begin position="15"/>
        <end position="45"/>
    </location>
</feature>
<sequence length="388" mass="44409">MYSKLQDGLINSFWLPDDIIGLVMEFLSAKDLKQCTLVSRIFRHYAQPLLFDLVTVDVSLRVLSFNSFTILRRRDLPAFLTSNPDRGSLFKHLKCTAAVNDITSLYPVLPYFTQLRSLTVTSGLAPPLFQHMRFQNFPMLKKLVLTDISSLEAVVQSFGSISREHEWEELSLSLAKNYTENSDDLPEPISLSPIRTFRLYDAQSRSPMNVTFLLGYLRPMLTNLHRLIASTSFHSADIIRLIEENVSTLKSLDTSQVYDADDLLPRLLKDNIMHDIVLRLPVLPTAVANYLRALEAIFSDPQCFIFMRQISFVLNSTYSLIELGDHCDLWTGLSESLSRFPNLDTVTVSLEVSEWDWFESMFISVNDLDVYPAFDSLRKMNRLVVAKK</sequence>
<keyword evidence="3" id="KW-1185">Reference proteome</keyword>
<dbReference type="InterPro" id="IPR036047">
    <property type="entry name" value="F-box-like_dom_sf"/>
</dbReference>
<dbReference type="Proteomes" id="UP000053593">
    <property type="component" value="Unassembled WGS sequence"/>
</dbReference>
<dbReference type="AlphaFoldDB" id="A0A0D0D0F9"/>
<organism evidence="2 3">
    <name type="scientific">Collybiopsis luxurians FD-317 M1</name>
    <dbReference type="NCBI Taxonomy" id="944289"/>
    <lineage>
        <taxon>Eukaryota</taxon>
        <taxon>Fungi</taxon>
        <taxon>Dikarya</taxon>
        <taxon>Basidiomycota</taxon>
        <taxon>Agaricomycotina</taxon>
        <taxon>Agaricomycetes</taxon>
        <taxon>Agaricomycetidae</taxon>
        <taxon>Agaricales</taxon>
        <taxon>Marasmiineae</taxon>
        <taxon>Omphalotaceae</taxon>
        <taxon>Collybiopsis</taxon>
        <taxon>Collybiopsis luxurians</taxon>
    </lineage>
</organism>